<dbReference type="AlphaFoldDB" id="A0A1X1UUJ9"/>
<name>A0A1X1UUJ9_MYCGS</name>
<accession>A0A1X1UUJ9</accession>
<organism evidence="2 3">
    <name type="scientific">Mycobacterium gastri</name>
    <dbReference type="NCBI Taxonomy" id="1777"/>
    <lineage>
        <taxon>Bacteria</taxon>
        <taxon>Bacillati</taxon>
        <taxon>Actinomycetota</taxon>
        <taxon>Actinomycetes</taxon>
        <taxon>Mycobacteriales</taxon>
        <taxon>Mycobacteriaceae</taxon>
        <taxon>Mycobacterium</taxon>
    </lineage>
</organism>
<evidence type="ECO:0000313" key="3">
    <source>
        <dbReference type="Proteomes" id="UP000193738"/>
    </source>
</evidence>
<dbReference type="Gene3D" id="3.90.25.10">
    <property type="entry name" value="UDP-galactose 4-epimerase, domain 1"/>
    <property type="match status" value="1"/>
</dbReference>
<evidence type="ECO:0000313" key="2">
    <source>
        <dbReference type="EMBL" id="ORV60358.1"/>
    </source>
</evidence>
<dbReference type="EMBL" id="LQOX01000147">
    <property type="protein sequence ID" value="ORV60358.1"/>
    <property type="molecule type" value="Genomic_DNA"/>
</dbReference>
<dbReference type="Proteomes" id="UP000193738">
    <property type="component" value="Unassembled WGS sequence"/>
</dbReference>
<dbReference type="SUPFAM" id="SSF51735">
    <property type="entry name" value="NAD(P)-binding Rossmann-fold domains"/>
    <property type="match status" value="1"/>
</dbReference>
<dbReference type="Gene3D" id="3.40.50.720">
    <property type="entry name" value="NAD(P)-binding Rossmann-like Domain"/>
    <property type="match status" value="1"/>
</dbReference>
<reference evidence="2 3" key="1">
    <citation type="submission" date="2016-01" db="EMBL/GenBank/DDBJ databases">
        <title>The new phylogeny of the genus Mycobacterium.</title>
        <authorList>
            <person name="Tarcisio F."/>
            <person name="Conor M."/>
            <person name="Antonella G."/>
            <person name="Elisabetta G."/>
            <person name="Giulia F.S."/>
            <person name="Sara T."/>
            <person name="Anna F."/>
            <person name="Clotilde B."/>
            <person name="Roberto B."/>
            <person name="Veronica D.S."/>
            <person name="Fabio R."/>
            <person name="Monica P."/>
            <person name="Olivier J."/>
            <person name="Enrico T."/>
            <person name="Nicola S."/>
        </authorList>
    </citation>
    <scope>NUCLEOTIDE SEQUENCE [LARGE SCALE GENOMIC DNA]</scope>
    <source>
        <strain evidence="2 3">DSM 43505</strain>
    </source>
</reference>
<comment type="caution">
    <text evidence="2">The sequence shown here is derived from an EMBL/GenBank/DDBJ whole genome shotgun (WGS) entry which is preliminary data.</text>
</comment>
<dbReference type="InterPro" id="IPR036291">
    <property type="entry name" value="NAD(P)-bd_dom_sf"/>
</dbReference>
<protein>
    <recommendedName>
        <fullName evidence="4">NAD-dependent epimerase/dehydratase domain-containing protein</fullName>
    </recommendedName>
</protein>
<feature type="region of interest" description="Disordered" evidence="1">
    <location>
        <begin position="94"/>
        <end position="132"/>
    </location>
</feature>
<evidence type="ECO:0008006" key="4">
    <source>
        <dbReference type="Google" id="ProtNLM"/>
    </source>
</evidence>
<proteinExistence type="predicted"/>
<sequence>MFLPPLAVAAVRFSRAVSDIVDACSLVLHTPTLHGRAINFASGTDTRVKDIVQYIVEYIEDKLGATIEHRAARPGEVQRFPADISLARCIGFGISRNTPTSRTDSRACRSSSSPSRFGDYSFKGLDGGHDMS</sequence>
<gene>
    <name evidence="2" type="ORF">AWC07_18265</name>
</gene>
<dbReference type="STRING" id="1777.AWC07_18265"/>
<evidence type="ECO:0000256" key="1">
    <source>
        <dbReference type="SAM" id="MobiDB-lite"/>
    </source>
</evidence>
<keyword evidence="3" id="KW-1185">Reference proteome</keyword>